<dbReference type="AlphaFoldDB" id="A0A482DVL6"/>
<keyword evidence="3" id="KW-0472">Membrane</keyword>
<evidence type="ECO:0000313" key="5">
    <source>
        <dbReference type="EMBL" id="QBM09646.1"/>
    </source>
</evidence>
<keyword evidence="3" id="KW-1133">Transmembrane helix</keyword>
<keyword evidence="1" id="KW-0479">Metal-binding</keyword>
<dbReference type="InterPro" id="IPR013087">
    <property type="entry name" value="Znf_C2H2_type"/>
</dbReference>
<evidence type="ECO:0000259" key="4">
    <source>
        <dbReference type="PROSITE" id="PS50157"/>
    </source>
</evidence>
<feature type="transmembrane region" description="Helical" evidence="3">
    <location>
        <begin position="6"/>
        <end position="32"/>
    </location>
</feature>
<keyword evidence="5" id="KW-0496">Mitochondrion</keyword>
<dbReference type="PROSITE" id="PS00028">
    <property type="entry name" value="ZINC_FINGER_C2H2_1"/>
    <property type="match status" value="1"/>
</dbReference>
<reference evidence="5" key="1">
    <citation type="submission" date="2019-02" db="EMBL/GenBank/DDBJ databases">
        <authorList>
            <person name="Fang M.L."/>
            <person name="Zhang Y."/>
        </authorList>
    </citation>
    <scope>NUCLEOTIDE SEQUENCE</scope>
    <source>
        <strain evidence="5">YMF1.01838</strain>
    </source>
</reference>
<feature type="transmembrane region" description="Helical" evidence="3">
    <location>
        <begin position="44"/>
        <end position="60"/>
    </location>
</feature>
<dbReference type="GO" id="GO:0008270">
    <property type="term" value="F:zinc ion binding"/>
    <property type="evidence" value="ECO:0007669"/>
    <property type="project" value="UniProtKB-KW"/>
</dbReference>
<organism evidence="5">
    <name type="scientific">Dactylella sp</name>
    <dbReference type="NCBI Taxonomy" id="1814903"/>
    <lineage>
        <taxon>Eukaryota</taxon>
        <taxon>Fungi</taxon>
        <taxon>Dikarya</taxon>
        <taxon>Ascomycota</taxon>
        <taxon>Pezizomycotina</taxon>
        <taxon>Orbiliomycetes</taxon>
        <taxon>Orbiliales</taxon>
        <taxon>Orbiliaceae</taxon>
        <taxon>Dactylella</taxon>
    </lineage>
</organism>
<evidence type="ECO:0000256" key="3">
    <source>
        <dbReference type="SAM" id="Phobius"/>
    </source>
</evidence>
<feature type="region of interest" description="Disordered" evidence="2">
    <location>
        <begin position="124"/>
        <end position="149"/>
    </location>
</feature>
<keyword evidence="3" id="KW-0812">Transmembrane</keyword>
<feature type="domain" description="C2H2-type" evidence="4">
    <location>
        <begin position="158"/>
        <end position="182"/>
    </location>
</feature>
<dbReference type="Gene3D" id="3.30.160.60">
    <property type="entry name" value="Classic Zinc Finger"/>
    <property type="match status" value="1"/>
</dbReference>
<keyword evidence="1" id="KW-0862">Zinc</keyword>
<dbReference type="EMBL" id="MK550697">
    <property type="protein sequence ID" value="QBM09646.1"/>
    <property type="molecule type" value="Genomic_DNA"/>
</dbReference>
<dbReference type="PROSITE" id="PS50157">
    <property type="entry name" value="ZINC_FINGER_C2H2_2"/>
    <property type="match status" value="1"/>
</dbReference>
<gene>
    <name evidence="5" type="primary">orf182</name>
</gene>
<sequence>MYLNLRIFISIFLLISNELPLFILFISFIIIIKDLNNLYYEFKLELFVILTLYPNLFQWFNLGLRILLYVFFILNNDIISFYTFESILENYLDLYRIFMSPRIGTCDWSILIWNRRMGIHLRGGGSGPEEPSHPVLASGEIDQNPNDKDSLINRKKKYNCILCHKSFTTITDLDRHGKSLHN</sequence>
<geneLocation type="mitochondrion" evidence="5"/>
<protein>
    <recommendedName>
        <fullName evidence="4">C2H2-type domain-containing protein</fullName>
    </recommendedName>
</protein>
<evidence type="ECO:0000256" key="2">
    <source>
        <dbReference type="SAM" id="MobiDB-lite"/>
    </source>
</evidence>
<evidence type="ECO:0000256" key="1">
    <source>
        <dbReference type="PROSITE-ProRule" id="PRU00042"/>
    </source>
</evidence>
<proteinExistence type="predicted"/>
<accession>A0A482DVL6</accession>
<name>A0A482DVL6_9PEZI</name>
<keyword evidence="1" id="KW-0863">Zinc-finger</keyword>